<accession>B3QVG3</accession>
<dbReference type="InterPro" id="IPR036280">
    <property type="entry name" value="Multihaem_cyt_sf"/>
</dbReference>
<evidence type="ECO:0000313" key="2">
    <source>
        <dbReference type="Proteomes" id="UP000001208"/>
    </source>
</evidence>
<protein>
    <submittedName>
        <fullName evidence="1">Uncharacterized protein</fullName>
    </submittedName>
</protein>
<dbReference type="STRING" id="517418.Ctha_2111"/>
<name>B3QVG3_CHLT3</name>
<dbReference type="RefSeq" id="WP_012500646.1">
    <property type="nucleotide sequence ID" value="NC_011026.1"/>
</dbReference>
<gene>
    <name evidence="1" type="ordered locus">Ctha_2111</name>
</gene>
<reference evidence="1 2" key="1">
    <citation type="submission" date="2008-06" db="EMBL/GenBank/DDBJ databases">
        <title>Complete sequence of Chloroherpeton thalassium ATCC 35110.</title>
        <authorList>
            <consortium name="US DOE Joint Genome Institute"/>
            <person name="Lucas S."/>
            <person name="Copeland A."/>
            <person name="Lapidus A."/>
            <person name="Glavina del Rio T."/>
            <person name="Dalin E."/>
            <person name="Tice H."/>
            <person name="Bruce D."/>
            <person name="Goodwin L."/>
            <person name="Pitluck S."/>
            <person name="Schmutz J."/>
            <person name="Larimer F."/>
            <person name="Land M."/>
            <person name="Hauser L."/>
            <person name="Kyrpides N."/>
            <person name="Mikhailova N."/>
            <person name="Liu Z."/>
            <person name="Li T."/>
            <person name="Zhao F."/>
            <person name="Overmann J."/>
            <person name="Bryant D.A."/>
            <person name="Richardson P."/>
        </authorList>
    </citation>
    <scope>NUCLEOTIDE SEQUENCE [LARGE SCALE GENOMIC DNA]</scope>
    <source>
        <strain evidence="2">ATCC 35110 / GB-78</strain>
    </source>
</reference>
<dbReference type="PROSITE" id="PS51257">
    <property type="entry name" value="PROKAR_LIPOPROTEIN"/>
    <property type="match status" value="1"/>
</dbReference>
<keyword evidence="2" id="KW-1185">Reference proteome</keyword>
<dbReference type="AlphaFoldDB" id="B3QVG3"/>
<dbReference type="OrthoDB" id="9814800at2"/>
<dbReference type="KEGG" id="cts:Ctha_2111"/>
<proteinExistence type="predicted"/>
<dbReference type="EMBL" id="CP001100">
    <property type="protein sequence ID" value="ACF14563.1"/>
    <property type="molecule type" value="Genomic_DNA"/>
</dbReference>
<dbReference type="Proteomes" id="UP000001208">
    <property type="component" value="Chromosome"/>
</dbReference>
<dbReference type="HOGENOM" id="CLU_1944907_0_0_10"/>
<sequence length="129" mass="13994">MKIDADKTVFLVALTLLLAIGGCGLFPTETKEALPADHTDERGYAYHAPMPNNDVTTCKDCHGDNLKGGVSEGQATPSCYQCHGSIWEIDARRENEAPNLASLLFRSSNSSNPTVDFLQANRSPIINQN</sequence>
<organism evidence="1 2">
    <name type="scientific">Chloroherpeton thalassium (strain ATCC 35110 / GB-78)</name>
    <dbReference type="NCBI Taxonomy" id="517418"/>
    <lineage>
        <taxon>Bacteria</taxon>
        <taxon>Pseudomonadati</taxon>
        <taxon>Chlorobiota</taxon>
        <taxon>Chlorobiia</taxon>
        <taxon>Chlorobiales</taxon>
        <taxon>Chloroherpetonaceae</taxon>
        <taxon>Chloroherpeton</taxon>
    </lineage>
</organism>
<evidence type="ECO:0000313" key="1">
    <source>
        <dbReference type="EMBL" id="ACF14563.1"/>
    </source>
</evidence>
<dbReference type="SUPFAM" id="SSF48695">
    <property type="entry name" value="Multiheme cytochromes"/>
    <property type="match status" value="1"/>
</dbReference>